<comment type="caution">
    <text evidence="5">The sequence shown here is derived from an EMBL/GenBank/DDBJ whole genome shotgun (WGS) entry which is preliminary data.</text>
</comment>
<dbReference type="PANTHER" id="PTHR12669">
    <property type="entry name" value="EUKARYOTIC TRANSLATION INITIATION FACTOR 4E-BINDING PROTEIN"/>
    <property type="match status" value="1"/>
</dbReference>
<evidence type="ECO:0000313" key="5">
    <source>
        <dbReference type="EMBL" id="KAK5583668.1"/>
    </source>
</evidence>
<comment type="similarity">
    <text evidence="1">Belongs to the eIF4E-binding protein family.</text>
</comment>
<proteinExistence type="inferred from homology"/>
<dbReference type="EMBL" id="JAVFKY010000001">
    <property type="protein sequence ID" value="KAK5583668.1"/>
    <property type="molecule type" value="Genomic_DNA"/>
</dbReference>
<evidence type="ECO:0000256" key="2">
    <source>
        <dbReference type="ARBA" id="ARBA00022845"/>
    </source>
</evidence>
<name>A0AAN7UKR1_9MYCE</name>
<dbReference type="GO" id="GO:0005737">
    <property type="term" value="C:cytoplasm"/>
    <property type="evidence" value="ECO:0007669"/>
    <property type="project" value="TreeGrafter"/>
</dbReference>
<organism evidence="5 6">
    <name type="scientific">Dictyostelium firmibasis</name>
    <dbReference type="NCBI Taxonomy" id="79012"/>
    <lineage>
        <taxon>Eukaryota</taxon>
        <taxon>Amoebozoa</taxon>
        <taxon>Evosea</taxon>
        <taxon>Eumycetozoa</taxon>
        <taxon>Dictyostelia</taxon>
        <taxon>Dictyosteliales</taxon>
        <taxon>Dictyosteliaceae</taxon>
        <taxon>Dictyostelium</taxon>
    </lineage>
</organism>
<evidence type="ECO:0000313" key="6">
    <source>
        <dbReference type="Proteomes" id="UP001344447"/>
    </source>
</evidence>
<dbReference type="InterPro" id="IPR008606">
    <property type="entry name" value="EIF4EBP"/>
</dbReference>
<gene>
    <name evidence="5" type="ORF">RB653_005266</name>
</gene>
<protein>
    <recommendedName>
        <fullName evidence="7">4E-BP</fullName>
    </recommendedName>
</protein>
<dbReference type="GO" id="GO:0045947">
    <property type="term" value="P:negative regulation of translational initiation"/>
    <property type="evidence" value="ECO:0007669"/>
    <property type="project" value="InterPro"/>
</dbReference>
<reference evidence="5 6" key="1">
    <citation type="submission" date="2023-11" db="EMBL/GenBank/DDBJ databases">
        <title>Dfirmibasis_genome.</title>
        <authorList>
            <person name="Edelbroek B."/>
            <person name="Kjellin J."/>
            <person name="Jerlstrom-Hultqvist J."/>
            <person name="Soderbom F."/>
        </authorList>
    </citation>
    <scope>NUCLEOTIDE SEQUENCE [LARGE SCALE GENOMIC DNA]</scope>
    <source>
        <strain evidence="5 6">TNS-C-14</strain>
    </source>
</reference>
<dbReference type="PANTHER" id="PTHR12669:SF12">
    <property type="entry name" value="EUKARYOTIC TRANSLATION INITIATION FACTOR 4E-BINDING PROTEIN"/>
    <property type="match status" value="1"/>
</dbReference>
<evidence type="ECO:0000256" key="1">
    <source>
        <dbReference type="ARBA" id="ARBA00005480"/>
    </source>
</evidence>
<dbReference type="GO" id="GO:0008190">
    <property type="term" value="F:eukaryotic initiation factor 4E binding"/>
    <property type="evidence" value="ECO:0007669"/>
    <property type="project" value="InterPro"/>
</dbReference>
<feature type="compositionally biased region" description="Low complexity" evidence="4">
    <location>
        <begin position="75"/>
        <end position="93"/>
    </location>
</feature>
<dbReference type="Proteomes" id="UP001344447">
    <property type="component" value="Unassembled WGS sequence"/>
</dbReference>
<sequence length="104" mass="11254">MSTTRAIPVSLKDRSDIDFSTSLGGTIYGTTPGGTKIVYDRNALLQYRNSPLSKTPPPQLAHITNTELNKKVESKTTTTPTTTTPPATAAKPKPTNDEDIFTME</sequence>
<accession>A0AAN7UKR1</accession>
<evidence type="ECO:0000256" key="3">
    <source>
        <dbReference type="ARBA" id="ARBA00023193"/>
    </source>
</evidence>
<dbReference type="Pfam" id="PF05456">
    <property type="entry name" value="eIF_4EBP"/>
    <property type="match status" value="1"/>
</dbReference>
<keyword evidence="3" id="KW-0652">Protein synthesis inhibitor</keyword>
<feature type="region of interest" description="Disordered" evidence="4">
    <location>
        <begin position="65"/>
        <end position="104"/>
    </location>
</feature>
<evidence type="ECO:0008006" key="7">
    <source>
        <dbReference type="Google" id="ProtNLM"/>
    </source>
</evidence>
<keyword evidence="2" id="KW-0810">Translation regulation</keyword>
<evidence type="ECO:0000256" key="4">
    <source>
        <dbReference type="SAM" id="MobiDB-lite"/>
    </source>
</evidence>
<dbReference type="AlphaFoldDB" id="A0AAN7UKR1"/>
<keyword evidence="6" id="KW-1185">Reference proteome</keyword>